<dbReference type="PANTHER" id="PTHR48063:SF98">
    <property type="entry name" value="LRR RECEPTOR-LIKE SERINE_THREONINE-PROTEIN KINASE FLS2"/>
    <property type="match status" value="1"/>
</dbReference>
<keyword evidence="6" id="KW-0675">Receptor</keyword>
<evidence type="ECO:0000256" key="6">
    <source>
        <dbReference type="ARBA" id="ARBA00023170"/>
    </source>
</evidence>
<organism evidence="8 9">
    <name type="scientific">Vigna mungo</name>
    <name type="common">Black gram</name>
    <name type="synonym">Phaseolus mungo</name>
    <dbReference type="NCBI Taxonomy" id="3915"/>
    <lineage>
        <taxon>Eukaryota</taxon>
        <taxon>Viridiplantae</taxon>
        <taxon>Streptophyta</taxon>
        <taxon>Embryophyta</taxon>
        <taxon>Tracheophyta</taxon>
        <taxon>Spermatophyta</taxon>
        <taxon>Magnoliopsida</taxon>
        <taxon>eudicotyledons</taxon>
        <taxon>Gunneridae</taxon>
        <taxon>Pentapetalae</taxon>
        <taxon>rosids</taxon>
        <taxon>fabids</taxon>
        <taxon>Fabales</taxon>
        <taxon>Fabaceae</taxon>
        <taxon>Papilionoideae</taxon>
        <taxon>50 kb inversion clade</taxon>
        <taxon>NPAAA clade</taxon>
        <taxon>indigoferoid/millettioid clade</taxon>
        <taxon>Phaseoleae</taxon>
        <taxon>Vigna</taxon>
    </lineage>
</organism>
<keyword evidence="5" id="KW-0472">Membrane</keyword>
<dbReference type="EMBL" id="CP144697">
    <property type="protein sequence ID" value="WVZ15266.1"/>
    <property type="molecule type" value="Genomic_DNA"/>
</dbReference>
<keyword evidence="9" id="KW-1185">Reference proteome</keyword>
<evidence type="ECO:0000256" key="5">
    <source>
        <dbReference type="ARBA" id="ARBA00023136"/>
    </source>
</evidence>
<dbReference type="GO" id="GO:0016020">
    <property type="term" value="C:membrane"/>
    <property type="evidence" value="ECO:0007669"/>
    <property type="project" value="UniProtKB-SubCell"/>
</dbReference>
<dbReference type="InterPro" id="IPR046956">
    <property type="entry name" value="RLP23-like"/>
</dbReference>
<dbReference type="SUPFAM" id="SSF52058">
    <property type="entry name" value="L domain-like"/>
    <property type="match status" value="1"/>
</dbReference>
<gene>
    <name evidence="8" type="ORF">V8G54_012832</name>
</gene>
<dbReference type="InterPro" id="IPR032675">
    <property type="entry name" value="LRR_dom_sf"/>
</dbReference>
<dbReference type="Pfam" id="PF00560">
    <property type="entry name" value="LRR_1"/>
    <property type="match status" value="2"/>
</dbReference>
<evidence type="ECO:0000256" key="3">
    <source>
        <dbReference type="ARBA" id="ARBA00022729"/>
    </source>
</evidence>
<evidence type="ECO:0000313" key="8">
    <source>
        <dbReference type="EMBL" id="WVZ15266.1"/>
    </source>
</evidence>
<keyword evidence="3" id="KW-0732">Signal</keyword>
<dbReference type="InterPro" id="IPR001611">
    <property type="entry name" value="Leu-rich_rpt"/>
</dbReference>
<evidence type="ECO:0000256" key="1">
    <source>
        <dbReference type="ARBA" id="ARBA00004479"/>
    </source>
</evidence>
<accession>A0AAQ3NRX8</accession>
<protein>
    <submittedName>
        <fullName evidence="8">Uncharacterized protein</fullName>
    </submittedName>
</protein>
<dbReference type="Gene3D" id="3.80.10.10">
    <property type="entry name" value="Ribonuclease Inhibitor"/>
    <property type="match status" value="1"/>
</dbReference>
<proteinExistence type="predicted"/>
<keyword evidence="2" id="KW-0812">Transmembrane</keyword>
<evidence type="ECO:0000256" key="4">
    <source>
        <dbReference type="ARBA" id="ARBA00022989"/>
    </source>
</evidence>
<evidence type="ECO:0000313" key="9">
    <source>
        <dbReference type="Proteomes" id="UP001374535"/>
    </source>
</evidence>
<evidence type="ECO:0000256" key="7">
    <source>
        <dbReference type="ARBA" id="ARBA00023180"/>
    </source>
</evidence>
<evidence type="ECO:0000256" key="2">
    <source>
        <dbReference type="ARBA" id="ARBA00022692"/>
    </source>
</evidence>
<dbReference type="AlphaFoldDB" id="A0AAQ3NRX8"/>
<keyword evidence="7" id="KW-0325">Glycoprotein</keyword>
<dbReference type="Proteomes" id="UP001374535">
    <property type="component" value="Chromosome 4"/>
</dbReference>
<dbReference type="PANTHER" id="PTHR48063">
    <property type="entry name" value="LRR RECEPTOR-LIKE KINASE"/>
    <property type="match status" value="1"/>
</dbReference>
<comment type="subcellular location">
    <subcellularLocation>
        <location evidence="1">Membrane</location>
        <topology evidence="1">Single-pass type I membrane protein</topology>
    </subcellularLocation>
</comment>
<sequence length="297" mass="33907">MNQIKGTLPDFSLFSSIKTLSLDENRLNGKIPKNIRFPTQLETLKMNLNSLGGVISDSHFANMSKLQLLDLSDNSLALEFSKNWTPSFQLGYIGLRSCKLGPTFPKWFQNDIEILDISNCGISDSVPEWFWSKVATQGMTKMNVSFNKLKGTIPNFPIILGRPFMKTAKIVMNIDDGVLILKDQDEERTSRIVADEDLSMTNVSNRVAKLVKKVKEEEKDSKGKLVHQDSVCEDEEFKPGRPVKYRDRLWVIKEIKANGVIEIEPPYSRRVKMVNMNLLKIRKCDESKRNTNIKDSF</sequence>
<keyword evidence="4" id="KW-1133">Transmembrane helix</keyword>
<reference evidence="8 9" key="1">
    <citation type="journal article" date="2023" name="Life. Sci Alliance">
        <title>Evolutionary insights into 3D genome organization and epigenetic landscape of Vigna mungo.</title>
        <authorList>
            <person name="Junaid A."/>
            <person name="Singh B."/>
            <person name="Bhatia S."/>
        </authorList>
    </citation>
    <scope>NUCLEOTIDE SEQUENCE [LARGE SCALE GENOMIC DNA]</scope>
    <source>
        <strain evidence="8">Urdbean</strain>
    </source>
</reference>
<name>A0AAQ3NRX8_VIGMU</name>